<dbReference type="Gene3D" id="1.20.5.780">
    <property type="entry name" value="Single helix bin"/>
    <property type="match status" value="1"/>
</dbReference>
<organism evidence="3 4">
    <name type="scientific">Dolichospermum planctonicum CS-1226</name>
    <dbReference type="NCBI Taxonomy" id="3021751"/>
    <lineage>
        <taxon>Bacteria</taxon>
        <taxon>Bacillati</taxon>
        <taxon>Cyanobacteriota</taxon>
        <taxon>Cyanophyceae</taxon>
        <taxon>Nostocales</taxon>
        <taxon>Aphanizomenonaceae</taxon>
        <taxon>Dolichospermum</taxon>
        <taxon>Dolichospermum planctonicum</taxon>
    </lineage>
</organism>
<keyword evidence="1" id="KW-1277">Toxin-antitoxin system</keyword>
<sequence>MAVQINDKEIISLEISTKDKKRLEKIALVKGVSLNEYLLEIALNEAEKIENHLISEEINLSDKDWEIVISSIENPSVINPKLRKAIERYQKEYQ</sequence>
<reference evidence="3 4" key="1">
    <citation type="submission" date="2023-01" db="EMBL/GenBank/DDBJ databases">
        <title>Genomes from the Australian National Cyanobacteria Reference Collection.</title>
        <authorList>
            <person name="Willis A."/>
            <person name="Lee E.M.F."/>
        </authorList>
    </citation>
    <scope>NUCLEOTIDE SEQUENCE [LARGE SCALE GENOMIC DNA]</scope>
    <source>
        <strain evidence="3 4">CS-1226</strain>
    </source>
</reference>
<dbReference type="InterPro" id="IPR014795">
    <property type="entry name" value="TacA_1-like"/>
</dbReference>
<evidence type="ECO:0000313" key="3">
    <source>
        <dbReference type="EMBL" id="MDB9534745.1"/>
    </source>
</evidence>
<accession>A0ABT5ABU5</accession>
<name>A0ABT5ABU5_9CYAN</name>
<comment type="similarity">
    <text evidence="2">Belongs to the TacA antitoxin family.</text>
</comment>
<proteinExistence type="inferred from homology"/>
<keyword evidence="4" id="KW-1185">Reference proteome</keyword>
<evidence type="ECO:0000313" key="4">
    <source>
        <dbReference type="Proteomes" id="UP001211249"/>
    </source>
</evidence>
<dbReference type="EMBL" id="JAQMUC010000015">
    <property type="protein sequence ID" value="MDB9534745.1"/>
    <property type="molecule type" value="Genomic_DNA"/>
</dbReference>
<dbReference type="RefSeq" id="WP_193848496.1">
    <property type="nucleotide sequence ID" value="NZ_JAQMUC010000015.1"/>
</dbReference>
<dbReference type="Proteomes" id="UP001211249">
    <property type="component" value="Unassembled WGS sequence"/>
</dbReference>
<dbReference type="SUPFAM" id="SSF47598">
    <property type="entry name" value="Ribbon-helix-helix"/>
    <property type="match status" value="1"/>
</dbReference>
<gene>
    <name evidence="3" type="ORF">PN451_02600</name>
</gene>
<comment type="caution">
    <text evidence="3">The sequence shown here is derived from an EMBL/GenBank/DDBJ whole genome shotgun (WGS) entry which is preliminary data.</text>
</comment>
<evidence type="ECO:0000256" key="2">
    <source>
        <dbReference type="ARBA" id="ARBA00049988"/>
    </source>
</evidence>
<dbReference type="InterPro" id="IPR010985">
    <property type="entry name" value="Ribbon_hlx_hlx"/>
</dbReference>
<dbReference type="Pfam" id="PF08681">
    <property type="entry name" value="TacA1"/>
    <property type="match status" value="1"/>
</dbReference>
<protein>
    <submittedName>
        <fullName evidence="3">DUF1778 domain-containing protein</fullName>
    </submittedName>
</protein>
<evidence type="ECO:0000256" key="1">
    <source>
        <dbReference type="ARBA" id="ARBA00022649"/>
    </source>
</evidence>